<feature type="non-terminal residue" evidence="1">
    <location>
        <position position="1"/>
    </location>
</feature>
<proteinExistence type="predicted"/>
<dbReference type="EMBL" id="JABFAA010119025">
    <property type="protein sequence ID" value="MBA0700851.1"/>
    <property type="molecule type" value="Genomic_DNA"/>
</dbReference>
<organism evidence="1 2">
    <name type="scientific">Gossypium aridum</name>
    <name type="common">American cotton</name>
    <name type="synonym">Erioxylum aridum</name>
    <dbReference type="NCBI Taxonomy" id="34290"/>
    <lineage>
        <taxon>Eukaryota</taxon>
        <taxon>Viridiplantae</taxon>
        <taxon>Streptophyta</taxon>
        <taxon>Embryophyta</taxon>
        <taxon>Tracheophyta</taxon>
        <taxon>Spermatophyta</taxon>
        <taxon>Magnoliopsida</taxon>
        <taxon>eudicotyledons</taxon>
        <taxon>Gunneridae</taxon>
        <taxon>Pentapetalae</taxon>
        <taxon>rosids</taxon>
        <taxon>malvids</taxon>
        <taxon>Malvales</taxon>
        <taxon>Malvaceae</taxon>
        <taxon>Malvoideae</taxon>
        <taxon>Gossypium</taxon>
    </lineage>
</organism>
<evidence type="ECO:0000313" key="1">
    <source>
        <dbReference type="EMBL" id="MBA0700851.1"/>
    </source>
</evidence>
<accession>A0A7J8YMP8</accession>
<keyword evidence="2" id="KW-1185">Reference proteome</keyword>
<dbReference type="Proteomes" id="UP000593577">
    <property type="component" value="Unassembled WGS sequence"/>
</dbReference>
<sequence>KANSSGVDRSAIGAYIQDIRIVRRRFKKCEILVEMVALNCGGDGEDDDAGGAMASG</sequence>
<reference evidence="1 2" key="1">
    <citation type="journal article" date="2019" name="Genome Biol. Evol.">
        <title>Insights into the evolution of the New World diploid cottons (Gossypium, subgenus Houzingenia) based on genome sequencing.</title>
        <authorList>
            <person name="Grover C.E."/>
            <person name="Arick M.A. 2nd"/>
            <person name="Thrash A."/>
            <person name="Conover J.L."/>
            <person name="Sanders W.S."/>
            <person name="Peterson D.G."/>
            <person name="Frelichowski J.E."/>
            <person name="Scheffler J.A."/>
            <person name="Scheffler B.E."/>
            <person name="Wendel J.F."/>
        </authorList>
    </citation>
    <scope>NUCLEOTIDE SEQUENCE [LARGE SCALE GENOMIC DNA]</scope>
    <source>
        <strain evidence="1">185</strain>
        <tissue evidence="1">Leaf</tissue>
    </source>
</reference>
<protein>
    <submittedName>
        <fullName evidence="1">Uncharacterized protein</fullName>
    </submittedName>
</protein>
<name>A0A7J8YMP8_GOSAI</name>
<gene>
    <name evidence="1" type="ORF">Goari_020550</name>
</gene>
<evidence type="ECO:0000313" key="2">
    <source>
        <dbReference type="Proteomes" id="UP000593577"/>
    </source>
</evidence>
<comment type="caution">
    <text evidence="1">The sequence shown here is derived from an EMBL/GenBank/DDBJ whole genome shotgun (WGS) entry which is preliminary data.</text>
</comment>
<dbReference type="AlphaFoldDB" id="A0A7J8YMP8"/>